<evidence type="ECO:0000256" key="4">
    <source>
        <dbReference type="ARBA" id="ARBA00022475"/>
    </source>
</evidence>
<keyword evidence="6 8" id="KW-1133">Transmembrane helix</keyword>
<evidence type="ECO:0000256" key="6">
    <source>
        <dbReference type="ARBA" id="ARBA00022989"/>
    </source>
</evidence>
<feature type="transmembrane region" description="Helical" evidence="8">
    <location>
        <begin position="289"/>
        <end position="310"/>
    </location>
</feature>
<evidence type="ECO:0000256" key="8">
    <source>
        <dbReference type="SAM" id="Phobius"/>
    </source>
</evidence>
<dbReference type="InterPro" id="IPR037294">
    <property type="entry name" value="ABC_BtuC-like"/>
</dbReference>
<dbReference type="Pfam" id="PF01032">
    <property type="entry name" value="FecCD"/>
    <property type="match status" value="1"/>
</dbReference>
<dbReference type="InterPro" id="IPR000522">
    <property type="entry name" value="ABC_transptr_permease_BtuC"/>
</dbReference>
<comment type="similarity">
    <text evidence="2">Belongs to the binding-protein-dependent transport system permease family. FecCD subfamily.</text>
</comment>
<evidence type="ECO:0000313" key="10">
    <source>
        <dbReference type="Proteomes" id="UP000237655"/>
    </source>
</evidence>
<dbReference type="PANTHER" id="PTHR30472">
    <property type="entry name" value="FERRIC ENTEROBACTIN TRANSPORT SYSTEM PERMEASE PROTEIN"/>
    <property type="match status" value="1"/>
</dbReference>
<evidence type="ECO:0000256" key="5">
    <source>
        <dbReference type="ARBA" id="ARBA00022692"/>
    </source>
</evidence>
<sequence length="315" mass="33562">MPARRLAILGALMAAACVLYLTWGARGGDLGFVIGFRTGKLAALVTVAIAVALSTLLFQTVTGNRILTPSIMGFDALFLLIRTTLVWALGATAYAALDPGLFFLAQAAIMMAAALLLFGVMLRGGQRDLNRLVLSGVVLGIGLRSLTAFLQRMIDPNAFAVIQATSFARFNRIEQDGLLIAAVTVAISAAAIWRWHRVLDAMELGRETAIGLGVEYDRMVRRALLVVAALVSVSTALAGPMVFVGLLVVSLARVALPTHRNAVLIPGAVMVAVLLLVLGQTVFERVLSLQSTLSIAIEFFGGLVFLTLIFRRSRS</sequence>
<dbReference type="GO" id="GO:0033214">
    <property type="term" value="P:siderophore-iron import into cell"/>
    <property type="evidence" value="ECO:0007669"/>
    <property type="project" value="TreeGrafter"/>
</dbReference>
<proteinExistence type="inferred from homology"/>
<protein>
    <submittedName>
        <fullName evidence="9">Iron chelate uptake ABC transporter family permease subunit</fullName>
    </submittedName>
</protein>
<feature type="transmembrane region" description="Helical" evidence="8">
    <location>
        <begin position="223"/>
        <end position="251"/>
    </location>
</feature>
<dbReference type="GO" id="GO:0005886">
    <property type="term" value="C:plasma membrane"/>
    <property type="evidence" value="ECO:0007669"/>
    <property type="project" value="UniProtKB-SubCell"/>
</dbReference>
<dbReference type="EMBL" id="CP027665">
    <property type="protein sequence ID" value="AVO39415.1"/>
    <property type="molecule type" value="Genomic_DNA"/>
</dbReference>
<feature type="transmembrane region" description="Helical" evidence="8">
    <location>
        <begin position="103"/>
        <end position="122"/>
    </location>
</feature>
<dbReference type="Proteomes" id="UP000237655">
    <property type="component" value="Chromosome"/>
</dbReference>
<feature type="transmembrane region" description="Helical" evidence="8">
    <location>
        <begin position="177"/>
        <end position="196"/>
    </location>
</feature>
<name>A0A2S0MU57_9RHOB</name>
<dbReference type="AlphaFoldDB" id="A0A2S0MU57"/>
<evidence type="ECO:0000256" key="7">
    <source>
        <dbReference type="ARBA" id="ARBA00023136"/>
    </source>
</evidence>
<gene>
    <name evidence="9" type="ORF">C6Y53_18105</name>
</gene>
<evidence type="ECO:0000256" key="2">
    <source>
        <dbReference type="ARBA" id="ARBA00007935"/>
    </source>
</evidence>
<evidence type="ECO:0000256" key="3">
    <source>
        <dbReference type="ARBA" id="ARBA00022448"/>
    </source>
</evidence>
<keyword evidence="10" id="KW-1185">Reference proteome</keyword>
<comment type="subcellular location">
    <subcellularLocation>
        <location evidence="1">Cell membrane</location>
        <topology evidence="1">Multi-pass membrane protein</topology>
    </subcellularLocation>
</comment>
<accession>A0A2S0MU57</accession>
<organism evidence="9 10">
    <name type="scientific">Pukyongiella litopenaei</name>
    <dbReference type="NCBI Taxonomy" id="2605946"/>
    <lineage>
        <taxon>Bacteria</taxon>
        <taxon>Pseudomonadati</taxon>
        <taxon>Pseudomonadota</taxon>
        <taxon>Alphaproteobacteria</taxon>
        <taxon>Rhodobacterales</taxon>
        <taxon>Paracoccaceae</taxon>
        <taxon>Pukyongiella</taxon>
    </lineage>
</organism>
<dbReference type="RefSeq" id="WP_106473719.1">
    <property type="nucleotide sequence ID" value="NZ_CP027665.1"/>
</dbReference>
<reference evidence="10" key="1">
    <citation type="submission" date="2018-03" db="EMBL/GenBank/DDBJ databases">
        <title>Genomic analysis of the strain SH-1 isolated from shrimp intestine.</title>
        <authorList>
            <person name="Kim Y.-S."/>
            <person name="Kim S.-E."/>
            <person name="Kim K.-H."/>
        </authorList>
    </citation>
    <scope>NUCLEOTIDE SEQUENCE [LARGE SCALE GENOMIC DNA]</scope>
    <source>
        <strain evidence="10">SH-1</strain>
    </source>
</reference>
<keyword evidence="3" id="KW-0813">Transport</keyword>
<dbReference type="Gene3D" id="1.10.3470.10">
    <property type="entry name" value="ABC transporter involved in vitamin B12 uptake, BtuC"/>
    <property type="match status" value="1"/>
</dbReference>
<feature type="transmembrane region" description="Helical" evidence="8">
    <location>
        <begin position="40"/>
        <end position="58"/>
    </location>
</feature>
<dbReference type="SUPFAM" id="SSF81345">
    <property type="entry name" value="ABC transporter involved in vitamin B12 uptake, BtuC"/>
    <property type="match status" value="1"/>
</dbReference>
<evidence type="ECO:0000313" key="9">
    <source>
        <dbReference type="EMBL" id="AVO39415.1"/>
    </source>
</evidence>
<keyword evidence="7 8" id="KW-0472">Membrane</keyword>
<feature type="transmembrane region" description="Helical" evidence="8">
    <location>
        <begin position="263"/>
        <end position="283"/>
    </location>
</feature>
<dbReference type="PROSITE" id="PS51257">
    <property type="entry name" value="PROKAR_LIPOPROTEIN"/>
    <property type="match status" value="1"/>
</dbReference>
<dbReference type="PANTHER" id="PTHR30472:SF19">
    <property type="entry name" value="PETROBACTIN IMPORT SYSTEM PERMEASE PROTEIN YCLO"/>
    <property type="match status" value="1"/>
</dbReference>
<keyword evidence="5 8" id="KW-0812">Transmembrane</keyword>
<dbReference type="GO" id="GO:0022857">
    <property type="term" value="F:transmembrane transporter activity"/>
    <property type="evidence" value="ECO:0007669"/>
    <property type="project" value="InterPro"/>
</dbReference>
<keyword evidence="4" id="KW-1003">Cell membrane</keyword>
<evidence type="ECO:0000256" key="1">
    <source>
        <dbReference type="ARBA" id="ARBA00004651"/>
    </source>
</evidence>
<feature type="transmembrane region" description="Helical" evidence="8">
    <location>
        <begin position="79"/>
        <end position="97"/>
    </location>
</feature>
<dbReference type="KEGG" id="thas:C6Y53_18105"/>